<name>A0A9P6TB05_9BASI</name>
<dbReference type="Gene3D" id="3.50.50.60">
    <property type="entry name" value="FAD/NAD(P)-binding domain"/>
    <property type="match status" value="1"/>
</dbReference>
<dbReference type="OrthoDB" id="66881at2759"/>
<evidence type="ECO:0000256" key="2">
    <source>
        <dbReference type="ARBA" id="ARBA00022827"/>
    </source>
</evidence>
<dbReference type="PRINTS" id="PR00469">
    <property type="entry name" value="PNDRDTASEII"/>
</dbReference>
<dbReference type="Pfam" id="PF07992">
    <property type="entry name" value="Pyr_redox_2"/>
    <property type="match status" value="1"/>
</dbReference>
<protein>
    <recommendedName>
        <fullName evidence="4">FAD/NAD(P)-binding domain-containing protein</fullName>
    </recommendedName>
</protein>
<dbReference type="AlphaFoldDB" id="A0A9P6TB05"/>
<keyword evidence="6" id="KW-1185">Reference proteome</keyword>
<evidence type="ECO:0000256" key="1">
    <source>
        <dbReference type="ARBA" id="ARBA00022630"/>
    </source>
</evidence>
<organism evidence="5 6">
    <name type="scientific">Cronartium quercuum f. sp. fusiforme G11</name>
    <dbReference type="NCBI Taxonomy" id="708437"/>
    <lineage>
        <taxon>Eukaryota</taxon>
        <taxon>Fungi</taxon>
        <taxon>Dikarya</taxon>
        <taxon>Basidiomycota</taxon>
        <taxon>Pucciniomycotina</taxon>
        <taxon>Pucciniomycetes</taxon>
        <taxon>Pucciniales</taxon>
        <taxon>Coleosporiaceae</taxon>
        <taxon>Cronartium</taxon>
    </lineage>
</organism>
<dbReference type="Proteomes" id="UP000886653">
    <property type="component" value="Unassembled WGS sequence"/>
</dbReference>
<keyword evidence="1" id="KW-0285">Flavoprotein</keyword>
<gene>
    <name evidence="5" type="ORF">CROQUDRAFT_658249</name>
</gene>
<dbReference type="InterPro" id="IPR023753">
    <property type="entry name" value="FAD/NAD-binding_dom"/>
</dbReference>
<evidence type="ECO:0000256" key="3">
    <source>
        <dbReference type="ARBA" id="ARBA00023002"/>
    </source>
</evidence>
<proteinExistence type="predicted"/>
<feature type="domain" description="FAD/NAD(P)-binding" evidence="4">
    <location>
        <begin position="62"/>
        <end position="259"/>
    </location>
</feature>
<accession>A0A9P6TB05</accession>
<dbReference type="PANTHER" id="PTHR23023">
    <property type="entry name" value="DIMETHYLANILINE MONOOXYGENASE"/>
    <property type="match status" value="1"/>
</dbReference>
<reference evidence="5" key="1">
    <citation type="submission" date="2013-11" db="EMBL/GenBank/DDBJ databases">
        <title>Genome sequence of the fusiform rust pathogen reveals effectors for host alternation and coevolution with pine.</title>
        <authorList>
            <consortium name="DOE Joint Genome Institute"/>
            <person name="Smith K."/>
            <person name="Pendleton A."/>
            <person name="Kubisiak T."/>
            <person name="Anderson C."/>
            <person name="Salamov A."/>
            <person name="Aerts A."/>
            <person name="Riley R."/>
            <person name="Clum A."/>
            <person name="Lindquist E."/>
            <person name="Ence D."/>
            <person name="Campbell M."/>
            <person name="Kronenberg Z."/>
            <person name="Feau N."/>
            <person name="Dhillon B."/>
            <person name="Hamelin R."/>
            <person name="Burleigh J."/>
            <person name="Smith J."/>
            <person name="Yandell M."/>
            <person name="Nelson C."/>
            <person name="Grigoriev I."/>
            <person name="Davis J."/>
        </authorList>
    </citation>
    <scope>NUCLEOTIDE SEQUENCE</scope>
    <source>
        <strain evidence="5">G11</strain>
    </source>
</reference>
<keyword evidence="2" id="KW-0274">FAD</keyword>
<evidence type="ECO:0000313" key="6">
    <source>
        <dbReference type="Proteomes" id="UP000886653"/>
    </source>
</evidence>
<sequence>MTQAKFKSKKTRQQIPNLKRLVKDLWEGIGFIYYKFYQLFVISVFVREKKESIKSDDGNLGRIAIIGTGITGIASAAHCVSHGFDVVIYEKKSDLGGIWADVNRTSGLQLDSLLYRFHPTVFWSRGTPVNQPEIISQIRNVWEKYRLQSCTKFNYTVQKIERHSRSDGKTQWTINDGEDGVFDGLIVAIGTCGRPKTLQAVGREKFGGTIVHSSKMDGLEFKNKRVVAIGGGASAAEAAELAIDCGASKVAILTRTDKWFIPRHWLPSTIPSLFPRHLWSFLGPIFEHAIKRFHYSDLAHLAPSQKSLYSVTPIVNDVFLQHVRSNKARYIRGDLLEILPEGLRINVRSDPNSKPGDPGVTEVLEADVLIDATGYDRPSHDFLPTAELFPSKKYSPPNLFLQNFTTADPSCLMNNAATKAGFGTIGHFHIGILTRMLMMFLLQPETAPNCNEMQNWVDKTGDLGYFTYSELMNWLILFHLTNFKRLRWSIFTLMGFGSIRKEEKRLIIPSL</sequence>
<dbReference type="InterPro" id="IPR036188">
    <property type="entry name" value="FAD/NAD-bd_sf"/>
</dbReference>
<keyword evidence="3" id="KW-0560">Oxidoreductase</keyword>
<evidence type="ECO:0000259" key="4">
    <source>
        <dbReference type="Pfam" id="PF07992"/>
    </source>
</evidence>
<dbReference type="InterPro" id="IPR050346">
    <property type="entry name" value="FMO-like"/>
</dbReference>
<dbReference type="EMBL" id="MU167271">
    <property type="protein sequence ID" value="KAG0145746.1"/>
    <property type="molecule type" value="Genomic_DNA"/>
</dbReference>
<evidence type="ECO:0000313" key="5">
    <source>
        <dbReference type="EMBL" id="KAG0145746.1"/>
    </source>
</evidence>
<comment type="caution">
    <text evidence="5">The sequence shown here is derived from an EMBL/GenBank/DDBJ whole genome shotgun (WGS) entry which is preliminary data.</text>
</comment>
<dbReference type="SUPFAM" id="SSF51905">
    <property type="entry name" value="FAD/NAD(P)-binding domain"/>
    <property type="match status" value="1"/>
</dbReference>
<dbReference type="GO" id="GO:0016491">
    <property type="term" value="F:oxidoreductase activity"/>
    <property type="evidence" value="ECO:0007669"/>
    <property type="project" value="UniProtKB-KW"/>
</dbReference>